<gene>
    <name evidence="2" type="ORF">ACFSYH_05190</name>
</gene>
<reference evidence="3" key="1">
    <citation type="journal article" date="2019" name="Int. J. Syst. Evol. Microbiol.">
        <title>The Global Catalogue of Microorganisms (GCM) 10K type strain sequencing project: providing services to taxonomists for standard genome sequencing and annotation.</title>
        <authorList>
            <consortium name="The Broad Institute Genomics Platform"/>
            <consortium name="The Broad Institute Genome Sequencing Center for Infectious Disease"/>
            <person name="Wu L."/>
            <person name="Ma J."/>
        </authorList>
    </citation>
    <scope>NUCLEOTIDE SEQUENCE [LARGE SCALE GENOMIC DNA]</scope>
    <source>
        <strain evidence="3">KCTC 33576</strain>
    </source>
</reference>
<accession>A0ABW5XFD0</accession>
<proteinExistence type="predicted"/>
<evidence type="ECO:0008006" key="4">
    <source>
        <dbReference type="Google" id="ProtNLM"/>
    </source>
</evidence>
<evidence type="ECO:0000313" key="3">
    <source>
        <dbReference type="Proteomes" id="UP001597391"/>
    </source>
</evidence>
<keyword evidence="1" id="KW-0472">Membrane</keyword>
<organism evidence="2 3">
    <name type="scientific">Populibacterium corticicola</name>
    <dbReference type="NCBI Taxonomy" id="1812826"/>
    <lineage>
        <taxon>Bacteria</taxon>
        <taxon>Bacillati</taxon>
        <taxon>Actinomycetota</taxon>
        <taxon>Actinomycetes</taxon>
        <taxon>Micrococcales</taxon>
        <taxon>Jonesiaceae</taxon>
        <taxon>Populibacterium</taxon>
    </lineage>
</organism>
<feature type="transmembrane region" description="Helical" evidence="1">
    <location>
        <begin position="164"/>
        <end position="181"/>
    </location>
</feature>
<dbReference type="RefSeq" id="WP_377465579.1">
    <property type="nucleotide sequence ID" value="NZ_JBHUOP010000002.1"/>
</dbReference>
<feature type="transmembrane region" description="Helical" evidence="1">
    <location>
        <begin position="7"/>
        <end position="25"/>
    </location>
</feature>
<keyword evidence="1" id="KW-1133">Transmembrane helix</keyword>
<keyword evidence="1" id="KW-0812">Transmembrane</keyword>
<feature type="transmembrane region" description="Helical" evidence="1">
    <location>
        <begin position="81"/>
        <end position="105"/>
    </location>
</feature>
<feature type="transmembrane region" description="Helical" evidence="1">
    <location>
        <begin position="117"/>
        <end position="139"/>
    </location>
</feature>
<keyword evidence="3" id="KW-1185">Reference proteome</keyword>
<dbReference type="Proteomes" id="UP001597391">
    <property type="component" value="Unassembled WGS sequence"/>
</dbReference>
<protein>
    <recommendedName>
        <fullName evidence="4">DUF2975 domain-containing protein</fullName>
    </recommendedName>
</protein>
<evidence type="ECO:0000313" key="2">
    <source>
        <dbReference type="EMBL" id="MFD2839965.1"/>
    </source>
</evidence>
<name>A0ABW5XFD0_9MICO</name>
<evidence type="ECO:0000256" key="1">
    <source>
        <dbReference type="SAM" id="Phobius"/>
    </source>
</evidence>
<comment type="caution">
    <text evidence="2">The sequence shown here is derived from an EMBL/GenBank/DDBJ whole genome shotgun (WGS) entry which is preliminary data.</text>
</comment>
<sequence length="202" mass="22006">MSLRYKIVAYAQFLVCSASLTFIAYDSAAALIALFQGRGLPIAVRMPDVTGTVLVENEPDVTGRIASLILDVSGFTMWQTIQYVAAHGCRVIGILALIAFAFILMRRFMRWEIFSQANTATVTYASAALSALGVSILLLNSLRDKAAKAIFGDESSLYDSGLDVSYGWILVLAPTVLILIFRHGQELHEASHSPRTPDTDTD</sequence>
<dbReference type="EMBL" id="JBHUOP010000002">
    <property type="protein sequence ID" value="MFD2839965.1"/>
    <property type="molecule type" value="Genomic_DNA"/>
</dbReference>